<dbReference type="CDD" id="cd04182">
    <property type="entry name" value="GT_2_like_f"/>
    <property type="match status" value="1"/>
</dbReference>
<evidence type="ECO:0000256" key="1">
    <source>
        <dbReference type="SAM" id="MobiDB-lite"/>
    </source>
</evidence>
<comment type="caution">
    <text evidence="3">The sequence shown here is derived from an EMBL/GenBank/DDBJ whole genome shotgun (WGS) entry which is preliminary data.</text>
</comment>
<protein>
    <submittedName>
        <fullName evidence="3">Nicotine blue oxidoreductase</fullName>
        <ecNumber evidence="3">1.1.1.328</ecNumber>
    </submittedName>
</protein>
<evidence type="ECO:0000313" key="4">
    <source>
        <dbReference type="Proteomes" id="UP000555564"/>
    </source>
</evidence>
<accession>A0A7X0M903</accession>
<dbReference type="EC" id="1.1.1.328" evidence="3"/>
<dbReference type="PANTHER" id="PTHR43777">
    <property type="entry name" value="MOLYBDENUM COFACTOR CYTIDYLYLTRANSFERASE"/>
    <property type="match status" value="1"/>
</dbReference>
<gene>
    <name evidence="3" type="ORF">BJ992_003975</name>
</gene>
<dbReference type="PANTHER" id="PTHR43777:SF1">
    <property type="entry name" value="MOLYBDENUM COFACTOR CYTIDYLYLTRANSFERASE"/>
    <property type="match status" value="1"/>
</dbReference>
<dbReference type="RefSeq" id="WP_184983136.1">
    <property type="nucleotide sequence ID" value="NZ_JACHIU010000001.1"/>
</dbReference>
<dbReference type="AlphaFoldDB" id="A0A7X0M903"/>
<dbReference type="InterPro" id="IPR025877">
    <property type="entry name" value="MobA-like_NTP_Trfase"/>
</dbReference>
<dbReference type="GO" id="GO:0016779">
    <property type="term" value="F:nucleotidyltransferase activity"/>
    <property type="evidence" value="ECO:0007669"/>
    <property type="project" value="UniProtKB-ARBA"/>
</dbReference>
<dbReference type="InterPro" id="IPR029044">
    <property type="entry name" value="Nucleotide-diphossugar_trans"/>
</dbReference>
<feature type="domain" description="MobA-like NTP transferase" evidence="2">
    <location>
        <begin position="32"/>
        <end position="184"/>
    </location>
</feature>
<proteinExistence type="predicted"/>
<feature type="region of interest" description="Disordered" evidence="1">
    <location>
        <begin position="1"/>
        <end position="23"/>
    </location>
</feature>
<name>A0A7X0M903_9ACTN</name>
<evidence type="ECO:0000259" key="2">
    <source>
        <dbReference type="Pfam" id="PF12804"/>
    </source>
</evidence>
<feature type="compositionally biased region" description="Basic and acidic residues" evidence="1">
    <location>
        <begin position="10"/>
        <end position="19"/>
    </location>
</feature>
<evidence type="ECO:0000313" key="3">
    <source>
        <dbReference type="EMBL" id="MBB6474544.1"/>
    </source>
</evidence>
<dbReference type="SUPFAM" id="SSF53448">
    <property type="entry name" value="Nucleotide-diphospho-sugar transferases"/>
    <property type="match status" value="1"/>
</dbReference>
<sequence>MPPTSRRAGRRCERGERPAAGHAVTSEPGCAGLLLAAGAGTRFGAPKAAVELAGERLADRGVRLLRDGGCDPVVVVLGAADVPVRGASVARNPDWETGMGSSLRAGLAALPRSAAAVVIALADQPLIGPEAVRRLVAAWRDGASAAVATYGGAPRNPVLLAREHFAGAATLAVGDVGARAYLRSRPGLAAEVPCDDVGDPADVDTPADLARIAASVLRLDPGTADR</sequence>
<keyword evidence="3" id="KW-0560">Oxidoreductase</keyword>
<dbReference type="Pfam" id="PF12804">
    <property type="entry name" value="NTP_transf_3"/>
    <property type="match status" value="1"/>
</dbReference>
<organism evidence="3 4">
    <name type="scientific">Sphaerisporangium rubeum</name>
    <dbReference type="NCBI Taxonomy" id="321317"/>
    <lineage>
        <taxon>Bacteria</taxon>
        <taxon>Bacillati</taxon>
        <taxon>Actinomycetota</taxon>
        <taxon>Actinomycetes</taxon>
        <taxon>Streptosporangiales</taxon>
        <taxon>Streptosporangiaceae</taxon>
        <taxon>Sphaerisporangium</taxon>
    </lineage>
</organism>
<dbReference type="EMBL" id="JACHIU010000001">
    <property type="protein sequence ID" value="MBB6474544.1"/>
    <property type="molecule type" value="Genomic_DNA"/>
</dbReference>
<reference evidence="3 4" key="1">
    <citation type="submission" date="2020-08" db="EMBL/GenBank/DDBJ databases">
        <title>Sequencing the genomes of 1000 actinobacteria strains.</title>
        <authorList>
            <person name="Klenk H.-P."/>
        </authorList>
    </citation>
    <scope>NUCLEOTIDE SEQUENCE [LARGE SCALE GENOMIC DNA]</scope>
    <source>
        <strain evidence="3 4">DSM 44936</strain>
    </source>
</reference>
<keyword evidence="4" id="KW-1185">Reference proteome</keyword>
<dbReference type="GO" id="GO:0016491">
    <property type="term" value="F:oxidoreductase activity"/>
    <property type="evidence" value="ECO:0007669"/>
    <property type="project" value="UniProtKB-KW"/>
</dbReference>
<dbReference type="Proteomes" id="UP000555564">
    <property type="component" value="Unassembled WGS sequence"/>
</dbReference>
<dbReference type="Gene3D" id="3.90.550.10">
    <property type="entry name" value="Spore Coat Polysaccharide Biosynthesis Protein SpsA, Chain A"/>
    <property type="match status" value="1"/>
</dbReference>